<accession>A0A2U1F7Q4</accession>
<proteinExistence type="predicted"/>
<evidence type="ECO:0000313" key="2">
    <source>
        <dbReference type="Proteomes" id="UP000245639"/>
    </source>
</evidence>
<dbReference type="OrthoDB" id="626916at2"/>
<keyword evidence="2" id="KW-1185">Reference proteome</keyword>
<sequence length="706" mass="76394">MTDRLHALLPALHRIRDDALGEPLRGLLGVIEEQVDLVEDNLWGLYANWFVETADDWVLPYLGDLVGYRPVADLPGPALRRDLAGTLGARRRKGTLALLEELALDVAGWPARAVEFRTQLAGTAPVRLLDAASRPLWTSRGRTADLRDGQALAELDGPFDTLAHTTTVGRLASRRTVRRHHRASVGLFVWRLRAYQVSGTEGFCIDEARRRFMVSVLGHDLPLIHRPLPEPDPTHIADAMNVPGFLTRRGVEAGVPDVYGPTGSVFVWRDAERSPVPADQVVIADLRDWSYRPRGEEMALDPVLGRIAFSRRGAPEHGIRVRYHYGAPGDLGGGEYRRPAVPAVGDVLKVGEGAEHADVAAALAAWRAVGTAAAVVEIVDSGLYEEPLAIDLAAGQRLEVRAAPGTRPVIRLLNRRAGQPDSLRVRGPARDGEPATLVLDGLLVTGRGLWVSGHLDRVEIRHCTLVPGWSLEETCAPAEPGRASVELSDTGAALAVSHSIVGPLVIDTWEPVEVSVCDSVVDPADDPDGDPDDQDDADSCVVSEAISGQEGRASALLSVVRATVLGGICTHTLTRAENSIIMGRVRVARRQHGCVRFCWVPTGSRTPRRYQCQPDLVRAAVDPADPAGADRETQRVTPRFTAVHYGAPAYTQLALDCAPEITEGAEDRSEMGVWHDLFIPQRLAALRARLDEFTPAASDAGVVIVT</sequence>
<reference evidence="1 2" key="1">
    <citation type="submission" date="2018-04" db="EMBL/GenBank/DDBJ databases">
        <title>Genomic Encyclopedia of Type Strains, Phase IV (KMG-IV): sequencing the most valuable type-strain genomes for metagenomic binning, comparative biology and taxonomic classification.</title>
        <authorList>
            <person name="Goeker M."/>
        </authorList>
    </citation>
    <scope>NUCLEOTIDE SEQUENCE [LARGE SCALE GENOMIC DNA]</scope>
    <source>
        <strain evidence="1 2">DSM 45771</strain>
    </source>
</reference>
<gene>
    <name evidence="1" type="ORF">C8D89_10989</name>
</gene>
<dbReference type="RefSeq" id="WP_116709446.1">
    <property type="nucleotide sequence ID" value="NZ_QEKW01000009.1"/>
</dbReference>
<protein>
    <recommendedName>
        <fullName evidence="3">Tail protein P2 I</fullName>
    </recommendedName>
</protein>
<dbReference type="EMBL" id="QEKW01000009">
    <property type="protein sequence ID" value="PVZ08206.1"/>
    <property type="molecule type" value="Genomic_DNA"/>
</dbReference>
<dbReference type="AlphaFoldDB" id="A0A2U1F7Q4"/>
<evidence type="ECO:0000313" key="1">
    <source>
        <dbReference type="EMBL" id="PVZ08206.1"/>
    </source>
</evidence>
<dbReference type="Proteomes" id="UP000245639">
    <property type="component" value="Unassembled WGS sequence"/>
</dbReference>
<organism evidence="1 2">
    <name type="scientific">Actinomycetospora cinnamomea</name>
    <dbReference type="NCBI Taxonomy" id="663609"/>
    <lineage>
        <taxon>Bacteria</taxon>
        <taxon>Bacillati</taxon>
        <taxon>Actinomycetota</taxon>
        <taxon>Actinomycetes</taxon>
        <taxon>Pseudonocardiales</taxon>
        <taxon>Pseudonocardiaceae</taxon>
        <taxon>Actinomycetospora</taxon>
    </lineage>
</organism>
<name>A0A2U1F7Q4_9PSEU</name>
<comment type="caution">
    <text evidence="1">The sequence shown here is derived from an EMBL/GenBank/DDBJ whole genome shotgun (WGS) entry which is preliminary data.</text>
</comment>
<evidence type="ECO:0008006" key="3">
    <source>
        <dbReference type="Google" id="ProtNLM"/>
    </source>
</evidence>